<dbReference type="InterPro" id="IPR001810">
    <property type="entry name" value="F-box_dom"/>
</dbReference>
<dbReference type="AlphaFoldDB" id="A0AAP0RSP6"/>
<evidence type="ECO:0000313" key="2">
    <source>
        <dbReference type="EMBL" id="KAK9283995.1"/>
    </source>
</evidence>
<dbReference type="Pfam" id="PF23622">
    <property type="entry name" value="LRR_At1g61320_AtMIF1"/>
    <property type="match status" value="1"/>
</dbReference>
<accession>A0AAP0RSP6</accession>
<dbReference type="CDD" id="cd22160">
    <property type="entry name" value="F-box_AtFBL13-like"/>
    <property type="match status" value="1"/>
</dbReference>
<protein>
    <recommendedName>
        <fullName evidence="1">F-box domain-containing protein</fullName>
    </recommendedName>
</protein>
<keyword evidence="3" id="KW-1185">Reference proteome</keyword>
<dbReference type="SUPFAM" id="SSF81383">
    <property type="entry name" value="F-box domain"/>
    <property type="match status" value="1"/>
</dbReference>
<name>A0AAP0RSP6_LIQFO</name>
<dbReference type="InterPro" id="IPR032675">
    <property type="entry name" value="LRR_dom_sf"/>
</dbReference>
<dbReference type="Proteomes" id="UP001415857">
    <property type="component" value="Unassembled WGS sequence"/>
</dbReference>
<dbReference type="Pfam" id="PF00646">
    <property type="entry name" value="F-box"/>
    <property type="match status" value="1"/>
</dbReference>
<dbReference type="EMBL" id="JBBPBK010000006">
    <property type="protein sequence ID" value="KAK9283995.1"/>
    <property type="molecule type" value="Genomic_DNA"/>
</dbReference>
<dbReference type="InterPro" id="IPR055357">
    <property type="entry name" value="LRR_At1g61320_AtMIF1"/>
</dbReference>
<dbReference type="InterPro" id="IPR053781">
    <property type="entry name" value="F-box_AtFBL13-like"/>
</dbReference>
<evidence type="ECO:0000313" key="3">
    <source>
        <dbReference type="Proteomes" id="UP001415857"/>
    </source>
</evidence>
<dbReference type="PROSITE" id="PS50181">
    <property type="entry name" value="FBOX"/>
    <property type="match status" value="1"/>
</dbReference>
<dbReference type="PANTHER" id="PTHR31900:SF30">
    <property type="entry name" value="SUPERFAMILY PROTEIN, PUTATIVE-RELATED"/>
    <property type="match status" value="1"/>
</dbReference>
<reference evidence="2 3" key="1">
    <citation type="journal article" date="2024" name="Plant J.">
        <title>Genome sequences and population genomics reveal climatic adaptation and genomic divergence between two closely related sweetgum species.</title>
        <authorList>
            <person name="Xu W.Q."/>
            <person name="Ren C.Q."/>
            <person name="Zhang X.Y."/>
            <person name="Comes H.P."/>
            <person name="Liu X.H."/>
            <person name="Li Y.G."/>
            <person name="Kettle C.J."/>
            <person name="Jalonen R."/>
            <person name="Gaisberger H."/>
            <person name="Ma Y.Z."/>
            <person name="Qiu Y.X."/>
        </authorList>
    </citation>
    <scope>NUCLEOTIDE SEQUENCE [LARGE SCALE GENOMIC DNA]</scope>
    <source>
        <strain evidence="2">Hangzhou</strain>
    </source>
</reference>
<dbReference type="Gene3D" id="3.80.10.10">
    <property type="entry name" value="Ribonuclease Inhibitor"/>
    <property type="match status" value="1"/>
</dbReference>
<feature type="domain" description="F-box" evidence="1">
    <location>
        <begin position="5"/>
        <end position="53"/>
    </location>
</feature>
<comment type="caution">
    <text evidence="2">The sequence shown here is derived from an EMBL/GenBank/DDBJ whole genome shotgun (WGS) entry which is preliminary data.</text>
</comment>
<gene>
    <name evidence="2" type="ORF">L1049_012254</name>
</gene>
<dbReference type="InterPro" id="IPR050232">
    <property type="entry name" value="FBL13/AtMIF1-like"/>
</dbReference>
<evidence type="ECO:0000259" key="1">
    <source>
        <dbReference type="PROSITE" id="PS50181"/>
    </source>
</evidence>
<proteinExistence type="predicted"/>
<organism evidence="2 3">
    <name type="scientific">Liquidambar formosana</name>
    <name type="common">Formosan gum</name>
    <dbReference type="NCBI Taxonomy" id="63359"/>
    <lineage>
        <taxon>Eukaryota</taxon>
        <taxon>Viridiplantae</taxon>
        <taxon>Streptophyta</taxon>
        <taxon>Embryophyta</taxon>
        <taxon>Tracheophyta</taxon>
        <taxon>Spermatophyta</taxon>
        <taxon>Magnoliopsida</taxon>
        <taxon>eudicotyledons</taxon>
        <taxon>Gunneridae</taxon>
        <taxon>Pentapetalae</taxon>
        <taxon>Saxifragales</taxon>
        <taxon>Altingiaceae</taxon>
        <taxon>Liquidambar</taxon>
    </lineage>
</organism>
<dbReference type="PANTHER" id="PTHR31900">
    <property type="entry name" value="F-BOX/RNI SUPERFAMILY PROTEIN-RELATED"/>
    <property type="match status" value="1"/>
</dbReference>
<dbReference type="InterPro" id="IPR036047">
    <property type="entry name" value="F-box-like_dom_sf"/>
</dbReference>
<dbReference type="SUPFAM" id="SSF52047">
    <property type="entry name" value="RNI-like"/>
    <property type="match status" value="1"/>
</dbReference>
<sequence length="436" mass="49801">MDGSSKSIGDLPDMILQHILSLLPTEVAVGTSVLSKRWQYLWTSIPNLVFTEGLPAKRMLFLSFVERVLLLHDFSNVEKFSLTCDVLYDASRINAWISAAIRHNVQKIDICLDKFEEPFVLPHCLFTCDSLKMLRVEMCHILKVPSSICFSSLRCLVLKGVIFSDEYSTEQLFSGCPILETLWIARCIWENLKAVSIFVPNLQKLAIEEFNYDDEDLSDVNGCEVNIFGMSLKSFHYSGDLLNEYCLCNSPSLVTAHIDVIPSCENTRIGAYRVKQLLIGLSSVNDLSISRGAIELLNEVEEFFTVLPVYRNLTYLQLTTVPMCFDFKALLNILQKSPCLETLIFHQGIKVSPSCVEDDDGILDPVPSCFLSHLKRIEVYNFKGNEEQLYVIKILLKKATMKENEDDYNTFSETDLDNWWEVKKTLFLRKIKDKFA</sequence>